<dbReference type="GO" id="GO:0006955">
    <property type="term" value="P:immune response"/>
    <property type="evidence" value="ECO:0007669"/>
    <property type="project" value="TreeGrafter"/>
</dbReference>
<sequence length="425" mass="49535">MDAIKAIAGLDAQYLELLMAQNGVILQRAMIVNSKVAARYLKKKNWIDGYITGFDRKKNKWSRKGQIDVCLNGLDNSKDIKQEFLEEVKNQHKHGGESAIAIYGITKNPKDGNYMMVMEYAEQGSLRKLLDSYRPKIRCEVPQLFLDLMNKCLDAEPRNRPTAEELANTLNNFFRDLKNKRTELYKQTHPQAIYTSRFLNLSNLPKPAIKMDYNIRSNDHYANDVILTALEDLENMFFVESSDYEESNSISDNDDNEEVLDISDDINLDRLNEFEFVEASNNYIEDKIYNNLKLIWFLVCRVGFESLDKTMWDMVIKGQLMAFQKEDNTKKTSSDNRKYFHLNYYYNNDIQICYNTYLALAGVSHKYLENIKQHLQDHGLEEHIHSNTGRAPKNMNRIEVNYNVACEVFKFLKNYSDVYGLPSPE</sequence>
<dbReference type="InterPro" id="IPR001245">
    <property type="entry name" value="Ser-Thr/Tyr_kinase_cat_dom"/>
</dbReference>
<dbReference type="Gene3D" id="1.10.10.1010">
    <property type="entry name" value="Intein homing endonuclease, domain IV"/>
    <property type="match status" value="1"/>
</dbReference>
<evidence type="ECO:0000256" key="1">
    <source>
        <dbReference type="ARBA" id="ARBA00022527"/>
    </source>
</evidence>
<evidence type="ECO:0000259" key="6">
    <source>
        <dbReference type="Pfam" id="PF07714"/>
    </source>
</evidence>
<dbReference type="Gene3D" id="1.10.510.10">
    <property type="entry name" value="Transferase(Phosphotransferase) domain 1"/>
    <property type="match status" value="1"/>
</dbReference>
<dbReference type="AlphaFoldDB" id="A0A9N8VMI8"/>
<dbReference type="PANTHER" id="PTHR46716">
    <property type="entry name" value="MITOGEN-ACTIVATED PROTEIN KINASE KINASE KINASE 7"/>
    <property type="match status" value="1"/>
</dbReference>
<evidence type="ECO:0000313" key="8">
    <source>
        <dbReference type="Proteomes" id="UP000789759"/>
    </source>
</evidence>
<gene>
    <name evidence="7" type="ORF">CPELLU_LOCUS371</name>
</gene>
<evidence type="ECO:0000256" key="5">
    <source>
        <dbReference type="ARBA" id="ARBA00022840"/>
    </source>
</evidence>
<keyword evidence="4" id="KW-0418">Kinase</keyword>
<feature type="domain" description="Serine-threonine/tyrosine-protein kinase catalytic" evidence="6">
    <location>
        <begin position="63"/>
        <end position="138"/>
    </location>
</feature>
<dbReference type="EMBL" id="CAJVQA010000096">
    <property type="protein sequence ID" value="CAG8455593.1"/>
    <property type="molecule type" value="Genomic_DNA"/>
</dbReference>
<organism evidence="7 8">
    <name type="scientific">Cetraspora pellucida</name>
    <dbReference type="NCBI Taxonomy" id="1433469"/>
    <lineage>
        <taxon>Eukaryota</taxon>
        <taxon>Fungi</taxon>
        <taxon>Fungi incertae sedis</taxon>
        <taxon>Mucoromycota</taxon>
        <taxon>Glomeromycotina</taxon>
        <taxon>Glomeromycetes</taxon>
        <taxon>Diversisporales</taxon>
        <taxon>Gigasporaceae</taxon>
        <taxon>Cetraspora</taxon>
    </lineage>
</organism>
<dbReference type="GO" id="GO:0005524">
    <property type="term" value="F:ATP binding"/>
    <property type="evidence" value="ECO:0007669"/>
    <property type="project" value="UniProtKB-KW"/>
</dbReference>
<name>A0A9N8VMI8_9GLOM</name>
<protein>
    <submittedName>
        <fullName evidence="7">9643_t:CDS:1</fullName>
    </submittedName>
</protein>
<dbReference type="Pfam" id="PF07714">
    <property type="entry name" value="PK_Tyr_Ser-Thr"/>
    <property type="match status" value="1"/>
</dbReference>
<evidence type="ECO:0000313" key="7">
    <source>
        <dbReference type="EMBL" id="CAG8455593.1"/>
    </source>
</evidence>
<keyword evidence="2" id="KW-0808">Transferase</keyword>
<keyword evidence="5" id="KW-0067">ATP-binding</keyword>
<evidence type="ECO:0000256" key="4">
    <source>
        <dbReference type="ARBA" id="ARBA00022777"/>
    </source>
</evidence>
<dbReference type="PANTHER" id="PTHR46716:SF1">
    <property type="entry name" value="MITOGEN-ACTIVATED PROTEIN KINASE KINASE KINASE 7"/>
    <property type="match status" value="1"/>
</dbReference>
<dbReference type="InterPro" id="IPR011009">
    <property type="entry name" value="Kinase-like_dom_sf"/>
</dbReference>
<keyword evidence="3" id="KW-0547">Nucleotide-binding</keyword>
<keyword evidence="1" id="KW-0723">Serine/threonine-protein kinase</keyword>
<dbReference type="SUPFAM" id="SSF56112">
    <property type="entry name" value="Protein kinase-like (PK-like)"/>
    <property type="match status" value="1"/>
</dbReference>
<dbReference type="GO" id="GO:0004709">
    <property type="term" value="F:MAP kinase kinase kinase activity"/>
    <property type="evidence" value="ECO:0007669"/>
    <property type="project" value="TreeGrafter"/>
</dbReference>
<comment type="caution">
    <text evidence="7">The sequence shown here is derived from an EMBL/GenBank/DDBJ whole genome shotgun (WGS) entry which is preliminary data.</text>
</comment>
<accession>A0A9N8VMI8</accession>
<dbReference type="GO" id="GO:0007254">
    <property type="term" value="P:JNK cascade"/>
    <property type="evidence" value="ECO:0007669"/>
    <property type="project" value="TreeGrafter"/>
</dbReference>
<reference evidence="7" key="1">
    <citation type="submission" date="2021-06" db="EMBL/GenBank/DDBJ databases">
        <authorList>
            <person name="Kallberg Y."/>
            <person name="Tangrot J."/>
            <person name="Rosling A."/>
        </authorList>
    </citation>
    <scope>NUCLEOTIDE SEQUENCE</scope>
    <source>
        <strain evidence="7">FL966</strain>
    </source>
</reference>
<dbReference type="Proteomes" id="UP000789759">
    <property type="component" value="Unassembled WGS sequence"/>
</dbReference>
<keyword evidence="8" id="KW-1185">Reference proteome</keyword>
<evidence type="ECO:0000256" key="2">
    <source>
        <dbReference type="ARBA" id="ARBA00022679"/>
    </source>
</evidence>
<proteinExistence type="predicted"/>
<dbReference type="OrthoDB" id="6718656at2759"/>
<evidence type="ECO:0000256" key="3">
    <source>
        <dbReference type="ARBA" id="ARBA00022741"/>
    </source>
</evidence>